<evidence type="ECO:0000256" key="1">
    <source>
        <dbReference type="SAM" id="MobiDB-lite"/>
    </source>
</evidence>
<proteinExistence type="predicted"/>
<gene>
    <name evidence="2" type="ORF">GGD55_000837</name>
</gene>
<comment type="caution">
    <text evidence="2">The sequence shown here is derived from an EMBL/GenBank/DDBJ whole genome shotgun (WGS) entry which is preliminary data.</text>
</comment>
<dbReference type="AlphaFoldDB" id="A0A7W8U7A5"/>
<feature type="region of interest" description="Disordered" evidence="1">
    <location>
        <begin position="1"/>
        <end position="29"/>
    </location>
</feature>
<evidence type="ECO:0000313" key="3">
    <source>
        <dbReference type="Proteomes" id="UP000585507"/>
    </source>
</evidence>
<reference evidence="2 3" key="1">
    <citation type="submission" date="2020-08" db="EMBL/GenBank/DDBJ databases">
        <title>Genomic Encyclopedia of Type Strains, Phase IV (KMG-V): Genome sequencing to study the core and pangenomes of soil and plant-associated prokaryotes.</title>
        <authorList>
            <person name="Whitman W."/>
        </authorList>
    </citation>
    <scope>NUCLEOTIDE SEQUENCE [LARGE SCALE GENOMIC DNA]</scope>
    <source>
        <strain evidence="2 3">SEMIA 4084</strain>
    </source>
</reference>
<accession>A0A7W8U7A5</accession>
<sequence>MNRWLANENLLGMPPGSRPDKDGDGAFAG</sequence>
<feature type="compositionally biased region" description="Basic and acidic residues" evidence="1">
    <location>
        <begin position="18"/>
        <end position="29"/>
    </location>
</feature>
<evidence type="ECO:0000313" key="2">
    <source>
        <dbReference type="EMBL" id="MBB5534166.1"/>
    </source>
</evidence>
<organism evidence="2 3">
    <name type="scientific">Rhizobium giardinii</name>
    <dbReference type="NCBI Taxonomy" id="56731"/>
    <lineage>
        <taxon>Bacteria</taxon>
        <taxon>Pseudomonadati</taxon>
        <taxon>Pseudomonadota</taxon>
        <taxon>Alphaproteobacteria</taxon>
        <taxon>Hyphomicrobiales</taxon>
        <taxon>Rhizobiaceae</taxon>
        <taxon>Rhizobium/Agrobacterium group</taxon>
        <taxon>Rhizobium</taxon>
    </lineage>
</organism>
<protein>
    <submittedName>
        <fullName evidence="2">Uncharacterized protein</fullName>
    </submittedName>
</protein>
<name>A0A7W8U7A5_9HYPH</name>
<dbReference type="Proteomes" id="UP000585507">
    <property type="component" value="Unassembled WGS sequence"/>
</dbReference>
<dbReference type="EMBL" id="JACHBK010000002">
    <property type="protein sequence ID" value="MBB5534166.1"/>
    <property type="molecule type" value="Genomic_DNA"/>
</dbReference>
<keyword evidence="3" id="KW-1185">Reference proteome</keyword>